<dbReference type="InterPro" id="IPR050832">
    <property type="entry name" value="Bact_Acetyltransf"/>
</dbReference>
<dbReference type="InterPro" id="IPR000182">
    <property type="entry name" value="GNAT_dom"/>
</dbReference>
<organism evidence="4 5">
    <name type="scientific">Pedobacter jamesrossensis</name>
    <dbReference type="NCBI Taxonomy" id="1908238"/>
    <lineage>
        <taxon>Bacteria</taxon>
        <taxon>Pseudomonadati</taxon>
        <taxon>Bacteroidota</taxon>
        <taxon>Sphingobacteriia</taxon>
        <taxon>Sphingobacteriales</taxon>
        <taxon>Sphingobacteriaceae</taxon>
        <taxon>Pedobacter</taxon>
    </lineage>
</organism>
<dbReference type="Gene3D" id="3.40.630.30">
    <property type="match status" value="1"/>
</dbReference>
<reference evidence="5" key="1">
    <citation type="journal article" date="2019" name="Int. J. Syst. Evol. Microbiol.">
        <title>The Global Catalogue of Microorganisms (GCM) 10K type strain sequencing project: providing services to taxonomists for standard genome sequencing and annotation.</title>
        <authorList>
            <consortium name="The Broad Institute Genomics Platform"/>
            <consortium name="The Broad Institute Genome Sequencing Center for Infectious Disease"/>
            <person name="Wu L."/>
            <person name="Ma J."/>
        </authorList>
    </citation>
    <scope>NUCLEOTIDE SEQUENCE [LARGE SCALE GENOMIC DNA]</scope>
    <source>
        <strain evidence="5">CCM 8689</strain>
    </source>
</reference>
<accession>A0ABV8NQU0</accession>
<keyword evidence="1" id="KW-0808">Transferase</keyword>
<feature type="domain" description="N-acetyltransferase" evidence="3">
    <location>
        <begin position="5"/>
        <end position="120"/>
    </location>
</feature>
<dbReference type="SUPFAM" id="SSF55729">
    <property type="entry name" value="Acyl-CoA N-acyltransferases (Nat)"/>
    <property type="match status" value="1"/>
</dbReference>
<keyword evidence="2" id="KW-0012">Acyltransferase</keyword>
<evidence type="ECO:0000259" key="3">
    <source>
        <dbReference type="PROSITE" id="PS51186"/>
    </source>
</evidence>
<dbReference type="EMBL" id="JBHSBY010000132">
    <property type="protein sequence ID" value="MFC4197992.1"/>
    <property type="molecule type" value="Genomic_DNA"/>
</dbReference>
<name>A0ABV8NQU0_9SPHI</name>
<dbReference type="RefSeq" id="WP_378961706.1">
    <property type="nucleotide sequence ID" value="NZ_JBHRXC010000016.1"/>
</dbReference>
<evidence type="ECO:0000256" key="1">
    <source>
        <dbReference type="ARBA" id="ARBA00022679"/>
    </source>
</evidence>
<comment type="caution">
    <text evidence="4">The sequence shown here is derived from an EMBL/GenBank/DDBJ whole genome shotgun (WGS) entry which is preliminary data.</text>
</comment>
<sequence>MINLTLIRSNSDNTDFKQLVVLLDEDLAVIDGNGHAFYAQFNKIDTIKEVIVAYQNNVPVACGAIKPFSKNAVEVKRMFVHPNYRKQGIAAEILNELETWAKALGFSECVLETGKSNQKP</sequence>
<evidence type="ECO:0000256" key="2">
    <source>
        <dbReference type="ARBA" id="ARBA00023315"/>
    </source>
</evidence>
<dbReference type="PANTHER" id="PTHR43877">
    <property type="entry name" value="AMINOALKYLPHOSPHONATE N-ACETYLTRANSFERASE-RELATED-RELATED"/>
    <property type="match status" value="1"/>
</dbReference>
<dbReference type="Pfam" id="PF00583">
    <property type="entry name" value="Acetyltransf_1"/>
    <property type="match status" value="1"/>
</dbReference>
<protein>
    <submittedName>
        <fullName evidence="4">GNAT family N-acetyltransferase</fullName>
    </submittedName>
</protein>
<keyword evidence="5" id="KW-1185">Reference proteome</keyword>
<gene>
    <name evidence="4" type="ORF">ACFOUY_14900</name>
</gene>
<evidence type="ECO:0000313" key="5">
    <source>
        <dbReference type="Proteomes" id="UP001595792"/>
    </source>
</evidence>
<dbReference type="PROSITE" id="PS51186">
    <property type="entry name" value="GNAT"/>
    <property type="match status" value="1"/>
</dbReference>
<dbReference type="Proteomes" id="UP001595792">
    <property type="component" value="Unassembled WGS sequence"/>
</dbReference>
<dbReference type="PANTHER" id="PTHR43877:SF5">
    <property type="entry name" value="BLL8307 PROTEIN"/>
    <property type="match status" value="1"/>
</dbReference>
<proteinExistence type="predicted"/>
<dbReference type="CDD" id="cd04301">
    <property type="entry name" value="NAT_SF"/>
    <property type="match status" value="1"/>
</dbReference>
<dbReference type="InterPro" id="IPR016181">
    <property type="entry name" value="Acyl_CoA_acyltransferase"/>
</dbReference>
<evidence type="ECO:0000313" key="4">
    <source>
        <dbReference type="EMBL" id="MFC4197992.1"/>
    </source>
</evidence>